<feature type="transmembrane region" description="Helical" evidence="6">
    <location>
        <begin position="206"/>
        <end position="226"/>
    </location>
</feature>
<dbReference type="RefSeq" id="WP_371394314.1">
    <property type="nucleotide sequence ID" value="NZ_CP163421.1"/>
</dbReference>
<reference evidence="8" key="1">
    <citation type="journal article" date="2019" name="Int. J. Syst. Evol. Microbiol.">
        <title>The Global Catalogue of Microorganisms (GCM) 10K type strain sequencing project: providing services to taxonomists for standard genome sequencing and annotation.</title>
        <authorList>
            <consortium name="The Broad Institute Genomics Platform"/>
            <consortium name="The Broad Institute Genome Sequencing Center for Infectious Disease"/>
            <person name="Wu L."/>
            <person name="Ma J."/>
        </authorList>
    </citation>
    <scope>NUCLEOTIDE SEQUENCE [LARGE SCALE GENOMIC DNA]</scope>
    <source>
        <strain evidence="8">CCUG 62981</strain>
    </source>
</reference>
<feature type="transmembrane region" description="Helical" evidence="6">
    <location>
        <begin position="107"/>
        <end position="129"/>
    </location>
</feature>
<keyword evidence="3 6" id="KW-0812">Transmembrane</keyword>
<keyword evidence="5 6" id="KW-0472">Membrane</keyword>
<feature type="transmembrane region" description="Helical" evidence="6">
    <location>
        <begin position="247"/>
        <end position="268"/>
    </location>
</feature>
<keyword evidence="4 6" id="KW-1133">Transmembrane helix</keyword>
<dbReference type="EMBL" id="JBHSGQ010000015">
    <property type="protein sequence ID" value="MFC4726494.1"/>
    <property type="molecule type" value="Genomic_DNA"/>
</dbReference>
<feature type="transmembrane region" description="Helical" evidence="6">
    <location>
        <begin position="37"/>
        <end position="59"/>
    </location>
</feature>
<sequence length="444" mass="45970">MHDTGNTPGQHTPNGGRLRVLWVYLQTAMRSPKAARIAGLTVLRGLAAVGSLISVAAIVRLFPVDAAGEFFVFLAAAQFVAGAALGPLLMLAIRFGSVHKADGDREALGRLILFGAAAIALLAGIVWLAHPLASDLSGMALGEAWVFAVVAALSGAMIFLGGLARVNGKVIAAIVPENVLRPAGLAIAALALWFAGLAVFPALSAAYGAVLLAVCAVLAAMGPWRAARFTRSGLAAYRPYFKAYGPLLAYGLVSTALSTFDILVVSHAVAVEAVPAYKAALQYATLLTTGVIFANLIYGPQIAIAHQRGDLPALQRLARSSSRLALGFYALAFAPLLTGPWLFELAFGAVGREAWLLALILCAGRFVNAWFGSVTNLANLTGRTTLVALMQGAGVVILLLLGPVLAAQFGSTGVAIASTLALTGWVVATSLILQRSLKLKMGPI</sequence>
<keyword evidence="8" id="KW-1185">Reference proteome</keyword>
<evidence type="ECO:0000313" key="7">
    <source>
        <dbReference type="EMBL" id="MFC4726494.1"/>
    </source>
</evidence>
<evidence type="ECO:0000256" key="2">
    <source>
        <dbReference type="ARBA" id="ARBA00022475"/>
    </source>
</evidence>
<dbReference type="PANTHER" id="PTHR30250">
    <property type="entry name" value="PST FAMILY PREDICTED COLANIC ACID TRANSPORTER"/>
    <property type="match status" value="1"/>
</dbReference>
<organism evidence="7 8">
    <name type="scientific">Glycocaulis abyssi</name>
    <dbReference type="NCBI Taxonomy" id="1433403"/>
    <lineage>
        <taxon>Bacteria</taxon>
        <taxon>Pseudomonadati</taxon>
        <taxon>Pseudomonadota</taxon>
        <taxon>Alphaproteobacteria</taxon>
        <taxon>Maricaulales</taxon>
        <taxon>Maricaulaceae</taxon>
        <taxon>Glycocaulis</taxon>
    </lineage>
</organism>
<dbReference type="Proteomes" id="UP001596024">
    <property type="component" value="Unassembled WGS sequence"/>
</dbReference>
<feature type="transmembrane region" description="Helical" evidence="6">
    <location>
        <begin position="355"/>
        <end position="374"/>
    </location>
</feature>
<name>A0ABV9NG06_9PROT</name>
<gene>
    <name evidence="7" type="ORF">ACFPB0_14480</name>
</gene>
<evidence type="ECO:0000256" key="6">
    <source>
        <dbReference type="SAM" id="Phobius"/>
    </source>
</evidence>
<protein>
    <submittedName>
        <fullName evidence="7">Lipopolysaccharide biosynthesis protein</fullName>
    </submittedName>
</protein>
<feature type="transmembrane region" description="Helical" evidence="6">
    <location>
        <begin position="280"/>
        <end position="298"/>
    </location>
</feature>
<evidence type="ECO:0000256" key="4">
    <source>
        <dbReference type="ARBA" id="ARBA00022989"/>
    </source>
</evidence>
<evidence type="ECO:0000256" key="3">
    <source>
        <dbReference type="ARBA" id="ARBA00022692"/>
    </source>
</evidence>
<feature type="transmembrane region" description="Helical" evidence="6">
    <location>
        <begin position="324"/>
        <end position="343"/>
    </location>
</feature>
<accession>A0ABV9NG06</accession>
<evidence type="ECO:0000313" key="8">
    <source>
        <dbReference type="Proteomes" id="UP001596024"/>
    </source>
</evidence>
<feature type="transmembrane region" description="Helical" evidence="6">
    <location>
        <begin position="412"/>
        <end position="433"/>
    </location>
</feature>
<proteinExistence type="predicted"/>
<feature type="transmembrane region" description="Helical" evidence="6">
    <location>
        <begin position="144"/>
        <end position="167"/>
    </location>
</feature>
<dbReference type="PANTHER" id="PTHR30250:SF11">
    <property type="entry name" value="O-ANTIGEN TRANSPORTER-RELATED"/>
    <property type="match status" value="1"/>
</dbReference>
<keyword evidence="2" id="KW-1003">Cell membrane</keyword>
<comment type="caution">
    <text evidence="7">The sequence shown here is derived from an EMBL/GenBank/DDBJ whole genome shotgun (WGS) entry which is preliminary data.</text>
</comment>
<feature type="transmembrane region" description="Helical" evidence="6">
    <location>
        <begin position="386"/>
        <end position="406"/>
    </location>
</feature>
<feature type="transmembrane region" description="Helical" evidence="6">
    <location>
        <begin position="179"/>
        <end position="200"/>
    </location>
</feature>
<evidence type="ECO:0000256" key="5">
    <source>
        <dbReference type="ARBA" id="ARBA00023136"/>
    </source>
</evidence>
<dbReference type="InterPro" id="IPR050833">
    <property type="entry name" value="Poly_Biosynth_Transport"/>
</dbReference>
<comment type="subcellular location">
    <subcellularLocation>
        <location evidence="1">Cell membrane</location>
        <topology evidence="1">Multi-pass membrane protein</topology>
    </subcellularLocation>
</comment>
<evidence type="ECO:0000256" key="1">
    <source>
        <dbReference type="ARBA" id="ARBA00004651"/>
    </source>
</evidence>
<feature type="transmembrane region" description="Helical" evidence="6">
    <location>
        <begin position="71"/>
        <end position="95"/>
    </location>
</feature>